<dbReference type="InterPro" id="IPR033120">
    <property type="entry name" value="HOTDOG_ACOT"/>
</dbReference>
<organism evidence="5 6">
    <name type="scientific">Thalassospira xiamenensis</name>
    <dbReference type="NCBI Taxonomy" id="220697"/>
    <lineage>
        <taxon>Bacteria</taxon>
        <taxon>Pseudomonadati</taxon>
        <taxon>Pseudomonadota</taxon>
        <taxon>Alphaproteobacteria</taxon>
        <taxon>Rhodospirillales</taxon>
        <taxon>Thalassospiraceae</taxon>
        <taxon>Thalassospira</taxon>
    </lineage>
</organism>
<feature type="domain" description="HotDog ACOT-type" evidence="4">
    <location>
        <begin position="8"/>
        <end position="120"/>
    </location>
</feature>
<dbReference type="RefSeq" id="WP_097050975.1">
    <property type="nucleotide sequence ID" value="NZ_OBMM01000001.1"/>
</dbReference>
<protein>
    <submittedName>
        <fullName evidence="5">Acyl-CoA hydrolase</fullName>
    </submittedName>
</protein>
<dbReference type="GO" id="GO:0005829">
    <property type="term" value="C:cytosol"/>
    <property type="evidence" value="ECO:0007669"/>
    <property type="project" value="TreeGrafter"/>
</dbReference>
<dbReference type="InterPro" id="IPR040170">
    <property type="entry name" value="Cytosol_ACT"/>
</dbReference>
<dbReference type="PANTHER" id="PTHR11049:SF24">
    <property type="entry name" value="CYTOSOLIC ACYL COENZYME A THIOESTER HYDROLASE"/>
    <property type="match status" value="1"/>
</dbReference>
<evidence type="ECO:0000256" key="1">
    <source>
        <dbReference type="ARBA" id="ARBA00010458"/>
    </source>
</evidence>
<feature type="domain" description="HotDog ACOT-type" evidence="4">
    <location>
        <begin position="141"/>
        <end position="253"/>
    </location>
</feature>
<evidence type="ECO:0000256" key="3">
    <source>
        <dbReference type="PROSITE-ProRule" id="PRU01106"/>
    </source>
</evidence>
<dbReference type="AlphaFoldDB" id="A0A285RMD0"/>
<dbReference type="GO" id="GO:0009062">
    <property type="term" value="P:fatty acid catabolic process"/>
    <property type="evidence" value="ECO:0007669"/>
    <property type="project" value="TreeGrafter"/>
</dbReference>
<comment type="similarity">
    <text evidence="1">Belongs to the acyl coenzyme A hydrolase family.</text>
</comment>
<dbReference type="SUPFAM" id="SSF54637">
    <property type="entry name" value="Thioesterase/thiol ester dehydrase-isomerase"/>
    <property type="match status" value="2"/>
</dbReference>
<dbReference type="Pfam" id="PF03061">
    <property type="entry name" value="4HBT"/>
    <property type="match status" value="2"/>
</dbReference>
<dbReference type="Gene3D" id="3.10.129.10">
    <property type="entry name" value="Hotdog Thioesterase"/>
    <property type="match status" value="2"/>
</dbReference>
<name>A0A285RMD0_9PROT</name>
<dbReference type="GO" id="GO:0052816">
    <property type="term" value="F:long-chain fatty acyl-CoA hydrolase activity"/>
    <property type="evidence" value="ECO:0007669"/>
    <property type="project" value="TreeGrafter"/>
</dbReference>
<dbReference type="PROSITE" id="PS51770">
    <property type="entry name" value="HOTDOG_ACOT"/>
    <property type="match status" value="2"/>
</dbReference>
<dbReference type="InterPro" id="IPR006683">
    <property type="entry name" value="Thioestr_dom"/>
</dbReference>
<sequence>MSPDHLVFSGPTRLADIVFPGDANHHGTLFGGTGLAHMDKVAFIAASRHGHVDFVTASCERIDFNASAKIGDIVELVGSVVRVGRKSLSVEVDMIAEGPLSGERRHCSRGVFNMVAIGSHLKARGGTLPPLPDAVTYIKDPDTHPAMVEIVFPEKTSHYGSLYGGNALAAMGKAAFIAASRHCRKTVVMAGSTRVDFTSHIQSGEVVITVPRVIATGRSSMRVEVQLWAENLHADERRKCGAGEFIMVAIDEDHRPLSFNGVV</sequence>
<evidence type="ECO:0000313" key="5">
    <source>
        <dbReference type="EMBL" id="SOB95275.1"/>
    </source>
</evidence>
<dbReference type="Proteomes" id="UP000219068">
    <property type="component" value="Unassembled WGS sequence"/>
</dbReference>
<keyword evidence="2 3" id="KW-0378">Hydrolase</keyword>
<evidence type="ECO:0000256" key="2">
    <source>
        <dbReference type="ARBA" id="ARBA00022801"/>
    </source>
</evidence>
<dbReference type="InterPro" id="IPR029069">
    <property type="entry name" value="HotDog_dom_sf"/>
</dbReference>
<accession>A0A285RMD0</accession>
<dbReference type="CDD" id="cd03442">
    <property type="entry name" value="BFIT_BACH"/>
    <property type="match status" value="2"/>
</dbReference>
<dbReference type="GO" id="GO:0006637">
    <property type="term" value="P:acyl-CoA metabolic process"/>
    <property type="evidence" value="ECO:0007669"/>
    <property type="project" value="TreeGrafter"/>
</dbReference>
<reference evidence="5 6" key="1">
    <citation type="submission" date="2017-08" db="EMBL/GenBank/DDBJ databases">
        <authorList>
            <person name="de Groot N.N."/>
        </authorList>
    </citation>
    <scope>NUCLEOTIDE SEQUENCE [LARGE SCALE GENOMIC DNA]</scope>
    <source>
        <strain evidence="5 6">USBA 78</strain>
    </source>
</reference>
<proteinExistence type="inferred from homology"/>
<dbReference type="EMBL" id="OBMM01000001">
    <property type="protein sequence ID" value="SOB95275.1"/>
    <property type="molecule type" value="Genomic_DNA"/>
</dbReference>
<gene>
    <name evidence="5" type="ORF">SAMN05428964_1011485</name>
</gene>
<evidence type="ECO:0000259" key="4">
    <source>
        <dbReference type="PROSITE" id="PS51770"/>
    </source>
</evidence>
<evidence type="ECO:0000313" key="6">
    <source>
        <dbReference type="Proteomes" id="UP000219068"/>
    </source>
</evidence>
<dbReference type="PANTHER" id="PTHR11049">
    <property type="entry name" value="ACYL COENZYME A THIOESTER HYDROLASE"/>
    <property type="match status" value="1"/>
</dbReference>